<dbReference type="SUPFAM" id="SSF49303">
    <property type="entry name" value="beta-Galactosidase/glucuronidase domain"/>
    <property type="match status" value="1"/>
</dbReference>
<keyword evidence="2" id="KW-0378">Hydrolase</keyword>
<dbReference type="PANTHER" id="PTHR10066:SF67">
    <property type="entry name" value="BETA-GLUCURONIDASE"/>
    <property type="match status" value="1"/>
</dbReference>
<keyword evidence="3" id="KW-0326">Glycosidase</keyword>
<dbReference type="SUPFAM" id="SSF49785">
    <property type="entry name" value="Galactose-binding domain-like"/>
    <property type="match status" value="1"/>
</dbReference>
<dbReference type="PANTHER" id="PTHR10066">
    <property type="entry name" value="BETA-GLUCURONIDASE"/>
    <property type="match status" value="1"/>
</dbReference>
<dbReference type="GO" id="GO:0004566">
    <property type="term" value="F:beta-glucuronidase activity"/>
    <property type="evidence" value="ECO:0007669"/>
    <property type="project" value="TreeGrafter"/>
</dbReference>
<dbReference type="Pfam" id="PF02836">
    <property type="entry name" value="Glyco_hydro_2_C"/>
    <property type="match status" value="1"/>
</dbReference>
<sequence>MLMSLIIKILRRKLMNTRLFQNHIVRKEIHLNPVWDFHTLNSEDKKQEAFKMLVPGCWESTPKLASYKGKAMYSKKVTFGGNIRLVFKGVSHTAYVYLDNKQVGYHYNAYTEFSVLLQDIPYGEHLLEIKVDNSFHQESALHVTNDYYSYGGITRPMVIEEIDEMFIKYVHFIPYRENNKWYASISASISNLSNEQKNVTLQIRIGDEVVSFANKALLPNAETLFENTFEFSSAIIYTLENPKLYMMNAMLLYNDEVVDDLIDRVGFRDIKVNGKDILFSGKKVIIKGVNRHEDYAEFGCAIPIEAMYRDIEIIKSLGANCIRTCHYPNDERFLDLCDENGILVWEEAHARGLNEEQMKHKNFEKQSSDCIKEMIENHINHPSIYVWGILNECVSNTEFGRSCYAKQFKLIKSLDSSRPVTFASLEAHIGSDLCLDLVDIVSFNIYPGWYHNTPLKDSLNALKNFVNSKEGAGKPLLISEIGAGAIYGFRSNNMEKWTEEYQQYILTEQLTSILSDEELSGVIIWQYADCRVDNGWFHGRPKCQNNKGIVDIYRREKLSFNKVKEIFHSYLK</sequence>
<proteinExistence type="inferred from homology"/>
<dbReference type="InterPro" id="IPR017853">
    <property type="entry name" value="GH"/>
</dbReference>
<evidence type="ECO:0000313" key="5">
    <source>
        <dbReference type="EMBL" id="BAV13135.1"/>
    </source>
</evidence>
<dbReference type="InterPro" id="IPR013783">
    <property type="entry name" value="Ig-like_fold"/>
</dbReference>
<protein>
    <submittedName>
        <fullName evidence="5">Beta-glucuronidase</fullName>
    </submittedName>
</protein>
<feature type="domain" description="Glycoside hydrolase family 2 catalytic" evidence="4">
    <location>
        <begin position="270"/>
        <end position="532"/>
    </location>
</feature>
<evidence type="ECO:0000256" key="3">
    <source>
        <dbReference type="ARBA" id="ARBA00023295"/>
    </source>
</evidence>
<dbReference type="GO" id="GO:0030246">
    <property type="term" value="F:carbohydrate binding"/>
    <property type="evidence" value="ECO:0007669"/>
    <property type="project" value="TreeGrafter"/>
</dbReference>
<gene>
    <name evidence="5" type="primary">Bglu2A</name>
</gene>
<dbReference type="SUPFAM" id="SSF51445">
    <property type="entry name" value="(Trans)glycosidases"/>
    <property type="match status" value="1"/>
</dbReference>
<reference evidence="5" key="1">
    <citation type="submission" date="2009-04" db="EMBL/GenBank/DDBJ databases">
        <title>Clostridium cellulovorans cellulosomal and noncellulosomal genes.</title>
        <authorList>
            <person name="Tamaru Y."/>
        </authorList>
    </citation>
    <scope>NUCLEOTIDE SEQUENCE</scope>
</reference>
<dbReference type="PROSITE" id="PS00719">
    <property type="entry name" value="GLYCOSYL_HYDROL_F2_1"/>
    <property type="match status" value="1"/>
</dbReference>
<dbReference type="Gene3D" id="3.20.20.80">
    <property type="entry name" value="Glycosidases"/>
    <property type="match status" value="1"/>
</dbReference>
<organism evidence="5">
    <name type="scientific">Clostridium cellulovorans</name>
    <dbReference type="NCBI Taxonomy" id="1493"/>
    <lineage>
        <taxon>Bacteria</taxon>
        <taxon>Bacillati</taxon>
        <taxon>Bacillota</taxon>
        <taxon>Clostridia</taxon>
        <taxon>Eubacteriales</taxon>
        <taxon>Clostridiaceae</taxon>
        <taxon>Clostridium</taxon>
    </lineage>
</organism>
<dbReference type="InterPro" id="IPR036156">
    <property type="entry name" value="Beta-gal/glucu_dom_sf"/>
</dbReference>
<dbReference type="AlphaFoldDB" id="A0A173N073"/>
<comment type="similarity">
    <text evidence="1">Belongs to the glycosyl hydrolase 2 family.</text>
</comment>
<dbReference type="InterPro" id="IPR006101">
    <property type="entry name" value="Glyco_hydro_2"/>
</dbReference>
<dbReference type="EMBL" id="AB499236">
    <property type="protein sequence ID" value="BAV13135.1"/>
    <property type="molecule type" value="Genomic_DNA"/>
</dbReference>
<dbReference type="GO" id="GO:0019391">
    <property type="term" value="P:glucuronoside catabolic process"/>
    <property type="evidence" value="ECO:0007669"/>
    <property type="project" value="TreeGrafter"/>
</dbReference>
<dbReference type="GO" id="GO:0005975">
    <property type="term" value="P:carbohydrate metabolic process"/>
    <property type="evidence" value="ECO:0007669"/>
    <property type="project" value="InterPro"/>
</dbReference>
<dbReference type="PRINTS" id="PR00132">
    <property type="entry name" value="GLHYDRLASE2"/>
</dbReference>
<dbReference type="InterPro" id="IPR023230">
    <property type="entry name" value="Glyco_hydro_2_CS"/>
</dbReference>
<dbReference type="Gene3D" id="2.60.40.10">
    <property type="entry name" value="Immunoglobulins"/>
    <property type="match status" value="1"/>
</dbReference>
<accession>A0A173N073</accession>
<evidence type="ECO:0000256" key="2">
    <source>
        <dbReference type="ARBA" id="ARBA00022801"/>
    </source>
</evidence>
<dbReference type="InterPro" id="IPR008979">
    <property type="entry name" value="Galactose-bd-like_sf"/>
</dbReference>
<name>A0A173N073_CLOCL</name>
<evidence type="ECO:0000259" key="4">
    <source>
        <dbReference type="Pfam" id="PF02836"/>
    </source>
</evidence>
<dbReference type="Gene3D" id="2.60.120.260">
    <property type="entry name" value="Galactose-binding domain-like"/>
    <property type="match status" value="1"/>
</dbReference>
<evidence type="ECO:0000256" key="1">
    <source>
        <dbReference type="ARBA" id="ARBA00007401"/>
    </source>
</evidence>
<dbReference type="InterPro" id="IPR006103">
    <property type="entry name" value="Glyco_hydro_2_cat"/>
</dbReference>